<comment type="pathway">
    <text evidence="2">Organic acid metabolism; glycolate biosynthesis; glycolate from 2-phosphoglycolate: step 1/1.</text>
</comment>
<comment type="similarity">
    <text evidence="3">Belongs to the HAD-like hydrolase superfamily. CbbY/CbbZ/Gph/YieH family.</text>
</comment>
<dbReference type="InterPro" id="IPR023198">
    <property type="entry name" value="PGP-like_dom2"/>
</dbReference>
<dbReference type="GO" id="GO:0008967">
    <property type="term" value="F:phosphoglycolate phosphatase activity"/>
    <property type="evidence" value="ECO:0007669"/>
    <property type="project" value="UniProtKB-EC"/>
</dbReference>
<dbReference type="GO" id="GO:0006281">
    <property type="term" value="P:DNA repair"/>
    <property type="evidence" value="ECO:0007669"/>
    <property type="project" value="TreeGrafter"/>
</dbReference>
<dbReference type="PANTHER" id="PTHR43434:SF1">
    <property type="entry name" value="PHOSPHOGLYCOLATE PHOSPHATASE"/>
    <property type="match status" value="1"/>
</dbReference>
<evidence type="ECO:0000256" key="2">
    <source>
        <dbReference type="ARBA" id="ARBA00004818"/>
    </source>
</evidence>
<name>A0A543KFK9_9RHOB</name>
<comment type="catalytic activity">
    <reaction evidence="1">
        <text>2-phosphoglycolate + H2O = glycolate + phosphate</text>
        <dbReference type="Rhea" id="RHEA:14369"/>
        <dbReference type="ChEBI" id="CHEBI:15377"/>
        <dbReference type="ChEBI" id="CHEBI:29805"/>
        <dbReference type="ChEBI" id="CHEBI:43474"/>
        <dbReference type="ChEBI" id="CHEBI:58033"/>
        <dbReference type="EC" id="3.1.3.18"/>
    </reaction>
</comment>
<dbReference type="InterPro" id="IPR036412">
    <property type="entry name" value="HAD-like_sf"/>
</dbReference>
<dbReference type="Gene3D" id="1.10.150.240">
    <property type="entry name" value="Putative phosphatase, domain 2"/>
    <property type="match status" value="1"/>
</dbReference>
<evidence type="ECO:0000313" key="5">
    <source>
        <dbReference type="EMBL" id="TQM93864.1"/>
    </source>
</evidence>
<dbReference type="Pfam" id="PF13419">
    <property type="entry name" value="HAD_2"/>
    <property type="match status" value="1"/>
</dbReference>
<accession>A0A543KFK9</accession>
<proteinExistence type="inferred from homology"/>
<dbReference type="PRINTS" id="PR00413">
    <property type="entry name" value="HADHALOGNASE"/>
</dbReference>
<dbReference type="RefSeq" id="WP_142082114.1">
    <property type="nucleotide sequence ID" value="NZ_VFPT01000001.1"/>
</dbReference>
<keyword evidence="6" id="KW-1185">Reference proteome</keyword>
<dbReference type="PANTHER" id="PTHR43434">
    <property type="entry name" value="PHOSPHOGLYCOLATE PHOSPHATASE"/>
    <property type="match status" value="1"/>
</dbReference>
<evidence type="ECO:0000256" key="4">
    <source>
        <dbReference type="ARBA" id="ARBA00013078"/>
    </source>
</evidence>
<dbReference type="InterPro" id="IPR023214">
    <property type="entry name" value="HAD_sf"/>
</dbReference>
<dbReference type="SUPFAM" id="SSF56784">
    <property type="entry name" value="HAD-like"/>
    <property type="match status" value="1"/>
</dbReference>
<dbReference type="Gene3D" id="3.40.50.1000">
    <property type="entry name" value="HAD superfamily/HAD-like"/>
    <property type="match status" value="1"/>
</dbReference>
<dbReference type="AlphaFoldDB" id="A0A543KFK9"/>
<evidence type="ECO:0000256" key="1">
    <source>
        <dbReference type="ARBA" id="ARBA00000830"/>
    </source>
</evidence>
<dbReference type="SFLD" id="SFLDG01129">
    <property type="entry name" value="C1.5:_HAD__Beta-PGM__Phosphata"/>
    <property type="match status" value="1"/>
</dbReference>
<gene>
    <name evidence="5" type="ORF">BD293_2517</name>
</gene>
<dbReference type="Proteomes" id="UP000320582">
    <property type="component" value="Unassembled WGS sequence"/>
</dbReference>
<dbReference type="EC" id="3.1.3.18" evidence="4"/>
<organism evidence="5 6">
    <name type="scientific">Roseinatronobacter monicus</name>
    <dbReference type="NCBI Taxonomy" id="393481"/>
    <lineage>
        <taxon>Bacteria</taxon>
        <taxon>Pseudomonadati</taxon>
        <taxon>Pseudomonadota</taxon>
        <taxon>Alphaproteobacteria</taxon>
        <taxon>Rhodobacterales</taxon>
        <taxon>Paracoccaceae</taxon>
        <taxon>Roseinatronobacter</taxon>
    </lineage>
</organism>
<dbReference type="OrthoDB" id="9782449at2"/>
<evidence type="ECO:0000256" key="3">
    <source>
        <dbReference type="ARBA" id="ARBA00006171"/>
    </source>
</evidence>
<dbReference type="GO" id="GO:0005829">
    <property type="term" value="C:cytosol"/>
    <property type="evidence" value="ECO:0007669"/>
    <property type="project" value="TreeGrafter"/>
</dbReference>
<reference evidence="5 6" key="1">
    <citation type="submission" date="2019-06" db="EMBL/GenBank/DDBJ databases">
        <title>Genomic Encyclopedia of Archaeal and Bacterial Type Strains, Phase II (KMG-II): from individual species to whole genera.</title>
        <authorList>
            <person name="Goeker M."/>
        </authorList>
    </citation>
    <scope>NUCLEOTIDE SEQUENCE [LARGE SCALE GENOMIC DNA]</scope>
    <source>
        <strain evidence="5 6">DSM 18423</strain>
    </source>
</reference>
<dbReference type="InterPro" id="IPR050155">
    <property type="entry name" value="HAD-like_hydrolase_sf"/>
</dbReference>
<dbReference type="SFLD" id="SFLDS00003">
    <property type="entry name" value="Haloacid_Dehalogenase"/>
    <property type="match status" value="1"/>
</dbReference>
<dbReference type="NCBIfam" id="TIGR01549">
    <property type="entry name" value="HAD-SF-IA-v1"/>
    <property type="match status" value="1"/>
</dbReference>
<evidence type="ECO:0000313" key="6">
    <source>
        <dbReference type="Proteomes" id="UP000320582"/>
    </source>
</evidence>
<protein>
    <recommendedName>
        <fullName evidence="4">phosphoglycolate phosphatase</fullName>
        <ecNumber evidence="4">3.1.3.18</ecNumber>
    </recommendedName>
</protein>
<dbReference type="EMBL" id="VFPT01000001">
    <property type="protein sequence ID" value="TQM93864.1"/>
    <property type="molecule type" value="Genomic_DNA"/>
</dbReference>
<comment type="caution">
    <text evidence="5">The sequence shown here is derived from an EMBL/GenBank/DDBJ whole genome shotgun (WGS) entry which is preliminary data.</text>
</comment>
<sequence>MTAIRHVSFDLDGTLVDSFGVMRQSWEEATRKLGITCGFESYRRYVGLPFDTILATIGLTSYRNELAELYFEGTRTRQDKIRKIDGADDLLRKCRQRGLGVSIITSKPSSNAAPLLEELNIDVDTLICANEVAKGKPDPQSALMLCAETKLRPEEILYVGDMVFDLQFALNAGMQFILFENEGRNRMPTNLLNRVERVPTLAAIADILS</sequence>
<dbReference type="InterPro" id="IPR041492">
    <property type="entry name" value="HAD_2"/>
</dbReference>
<dbReference type="InterPro" id="IPR006439">
    <property type="entry name" value="HAD-SF_hydro_IA"/>
</dbReference>